<accession>A0A4P1QFX3</accession>
<gene>
    <name evidence="10" type="primary">plsX</name>
    <name evidence="11" type="ORF">MHSN_00645</name>
</gene>
<evidence type="ECO:0000256" key="6">
    <source>
        <dbReference type="ARBA" id="ARBA00023209"/>
    </source>
</evidence>
<evidence type="ECO:0000256" key="7">
    <source>
        <dbReference type="ARBA" id="ARBA00023264"/>
    </source>
</evidence>
<evidence type="ECO:0000256" key="9">
    <source>
        <dbReference type="ARBA" id="ARBA00046608"/>
    </source>
</evidence>
<evidence type="ECO:0000256" key="10">
    <source>
        <dbReference type="HAMAP-Rule" id="MF_00019"/>
    </source>
</evidence>
<evidence type="ECO:0000256" key="2">
    <source>
        <dbReference type="ARBA" id="ARBA00022490"/>
    </source>
</evidence>
<dbReference type="SUPFAM" id="SSF53659">
    <property type="entry name" value="Isocitrate/Isopropylmalate dehydrogenase-like"/>
    <property type="match status" value="1"/>
</dbReference>
<dbReference type="InterPro" id="IPR012281">
    <property type="entry name" value="Phospholipid_synth_PlsX-like"/>
</dbReference>
<keyword evidence="4 10" id="KW-0808">Transferase</keyword>
<sequence length="338" mass="37559">MNKKIIFDVMNSDNGEICAIQAANKFAKEFPNYTLVLVGNQETINNNIDKKLKNLEVVNSSKVVKKATANIRELLREESSMLTSFEELNKGADAILSSGDSGAFTIISSLKIKRLDGIERPAFMPIIPSANPEKNFLLLDAGANVEIKSTNIVEWAELANVVFKNLFSKNDFVKVGILNIGTENYKGISAIKEANELIISAKNLDYEYLGFVEPNNVINGELDVVLADGYAGNIFLKTYESATKSMASIFKKAFMKNLKTKIGALLLRKELNKIKTRYDYRNIGGAFIIGLEKIIVKAHGSSDEVAFYGALNQIRFGLENNLIDKIKEKLNNLKKEDE</sequence>
<dbReference type="NCBIfam" id="TIGR00182">
    <property type="entry name" value="plsX"/>
    <property type="match status" value="1"/>
</dbReference>
<name>A0A4P1QFX3_9BACT</name>
<proteinExistence type="inferred from homology"/>
<dbReference type="Gene3D" id="3.40.718.10">
    <property type="entry name" value="Isopropylmalate Dehydrogenase"/>
    <property type="match status" value="1"/>
</dbReference>
<keyword evidence="6 10" id="KW-0594">Phospholipid biosynthesis</keyword>
<dbReference type="EC" id="2.3.1.274" evidence="8 10"/>
<evidence type="ECO:0000256" key="1">
    <source>
        <dbReference type="ARBA" id="ARBA00001232"/>
    </source>
</evidence>
<comment type="subunit">
    <text evidence="9 10">Homodimer. Probably interacts with PlsY.</text>
</comment>
<dbReference type="GO" id="GO:0043811">
    <property type="term" value="F:phosphate:acyl-[acyl carrier protein] acyltransferase activity"/>
    <property type="evidence" value="ECO:0007669"/>
    <property type="project" value="UniProtKB-UniRule"/>
</dbReference>
<dbReference type="EMBL" id="CP008748">
    <property type="protein sequence ID" value="ASI53728.1"/>
    <property type="molecule type" value="Genomic_DNA"/>
</dbReference>
<dbReference type="InterPro" id="IPR003664">
    <property type="entry name" value="FA_synthesis"/>
</dbReference>
<dbReference type="PANTHER" id="PTHR30100:SF1">
    <property type="entry name" value="PHOSPHATE ACYLTRANSFERASE"/>
    <property type="match status" value="1"/>
</dbReference>
<dbReference type="PANTHER" id="PTHR30100">
    <property type="entry name" value="FATTY ACID/PHOSPHOLIPID SYNTHESIS PROTEIN PLSX"/>
    <property type="match status" value="1"/>
</dbReference>
<keyword evidence="3 10" id="KW-0444">Lipid biosynthesis</keyword>
<keyword evidence="12" id="KW-1185">Reference proteome</keyword>
<keyword evidence="5 10" id="KW-0443">Lipid metabolism</keyword>
<evidence type="ECO:0000256" key="4">
    <source>
        <dbReference type="ARBA" id="ARBA00022679"/>
    </source>
</evidence>
<dbReference type="AlphaFoldDB" id="A0A4P1QFX3"/>
<dbReference type="GO" id="GO:0005737">
    <property type="term" value="C:cytoplasm"/>
    <property type="evidence" value="ECO:0007669"/>
    <property type="project" value="UniProtKB-SubCell"/>
</dbReference>
<dbReference type="Proteomes" id="UP000264882">
    <property type="component" value="Chromosome"/>
</dbReference>
<keyword evidence="2 10" id="KW-0963">Cytoplasm</keyword>
<keyword evidence="7 10" id="KW-1208">Phospholipid metabolism</keyword>
<comment type="function">
    <text evidence="10">Catalyzes the reversible formation of acyl-phosphate (acyl-PO(4)) from acyl-[acyl-carrier-protein] (acyl-ACP). This enzyme utilizes acyl-ACP as fatty acyl donor, but not acyl-CoA.</text>
</comment>
<protein>
    <recommendedName>
        <fullName evidence="8 10">Phosphate acyltransferase</fullName>
        <ecNumber evidence="8 10">2.3.1.274</ecNumber>
    </recommendedName>
    <alternativeName>
        <fullName evidence="10">Acyl-ACP phosphotransacylase</fullName>
    </alternativeName>
    <alternativeName>
        <fullName evidence="10">Acyl-[acyl-carrier-protein]--phosphate acyltransferase</fullName>
    </alternativeName>
    <alternativeName>
        <fullName evidence="10">Phosphate-acyl-ACP acyltransferase</fullName>
    </alternativeName>
</protein>
<dbReference type="GO" id="GO:0006633">
    <property type="term" value="P:fatty acid biosynthetic process"/>
    <property type="evidence" value="ECO:0007669"/>
    <property type="project" value="UniProtKB-UniRule"/>
</dbReference>
<evidence type="ECO:0000256" key="8">
    <source>
        <dbReference type="ARBA" id="ARBA00024069"/>
    </source>
</evidence>
<dbReference type="UniPathway" id="UPA00085"/>
<evidence type="ECO:0000313" key="11">
    <source>
        <dbReference type="EMBL" id="ASI53728.1"/>
    </source>
</evidence>
<dbReference type="RefSeq" id="WP_119863695.1">
    <property type="nucleotide sequence ID" value="NZ_CP008748.1"/>
</dbReference>
<dbReference type="HAMAP" id="MF_00019">
    <property type="entry name" value="PlsX"/>
    <property type="match status" value="1"/>
</dbReference>
<dbReference type="KEGG" id="mhyv:MHSN_00645"/>
<evidence type="ECO:0000256" key="3">
    <source>
        <dbReference type="ARBA" id="ARBA00022516"/>
    </source>
</evidence>
<comment type="pathway">
    <text evidence="10">Lipid metabolism; phospholipid metabolism.</text>
</comment>
<reference evidence="11 12" key="1">
    <citation type="submission" date="2014-06" db="EMBL/GenBank/DDBJ databases">
        <title>The Whole Genome Sequence of Mycoplasma hyosynoviae strain ATCC 27095.</title>
        <authorList>
            <person name="Calcutt M.J."/>
            <person name="Foecking M.F."/>
        </authorList>
    </citation>
    <scope>NUCLEOTIDE SEQUENCE [LARGE SCALE GENOMIC DNA]</scope>
    <source>
        <strain evidence="11 12">M60</strain>
    </source>
</reference>
<organism evidence="11 12">
    <name type="scientific">Metamycoplasma hyosynoviae</name>
    <dbReference type="NCBI Taxonomy" id="29559"/>
    <lineage>
        <taxon>Bacteria</taxon>
        <taxon>Bacillati</taxon>
        <taxon>Mycoplasmatota</taxon>
        <taxon>Mycoplasmoidales</taxon>
        <taxon>Metamycoplasmataceae</taxon>
        <taxon>Metamycoplasma</taxon>
    </lineage>
</organism>
<dbReference type="GO" id="GO:0008654">
    <property type="term" value="P:phospholipid biosynthetic process"/>
    <property type="evidence" value="ECO:0007669"/>
    <property type="project" value="UniProtKB-KW"/>
</dbReference>
<comment type="subcellular location">
    <subcellularLocation>
        <location evidence="10">Cytoplasm</location>
    </subcellularLocation>
    <text evidence="10">Associated with the membrane possibly through PlsY.</text>
</comment>
<comment type="catalytic activity">
    <reaction evidence="1 10">
        <text>a fatty acyl-[ACP] + phosphate = an acyl phosphate + holo-[ACP]</text>
        <dbReference type="Rhea" id="RHEA:42292"/>
        <dbReference type="Rhea" id="RHEA-COMP:9685"/>
        <dbReference type="Rhea" id="RHEA-COMP:14125"/>
        <dbReference type="ChEBI" id="CHEBI:43474"/>
        <dbReference type="ChEBI" id="CHEBI:59918"/>
        <dbReference type="ChEBI" id="CHEBI:64479"/>
        <dbReference type="ChEBI" id="CHEBI:138651"/>
        <dbReference type="EC" id="2.3.1.274"/>
    </reaction>
</comment>
<dbReference type="PIRSF" id="PIRSF002465">
    <property type="entry name" value="Phsphlp_syn_PlsX"/>
    <property type="match status" value="1"/>
</dbReference>
<dbReference type="Pfam" id="PF02504">
    <property type="entry name" value="FA_synthesis"/>
    <property type="match status" value="1"/>
</dbReference>
<evidence type="ECO:0000313" key="12">
    <source>
        <dbReference type="Proteomes" id="UP000264882"/>
    </source>
</evidence>
<comment type="similarity">
    <text evidence="10">Belongs to the PlsX family.</text>
</comment>
<evidence type="ECO:0000256" key="5">
    <source>
        <dbReference type="ARBA" id="ARBA00023098"/>
    </source>
</evidence>